<gene>
    <name evidence="11" type="primary">Dana\GF12599</name>
    <name evidence="11" type="synonym">dana_GLEANR_12615</name>
    <name evidence="11" type="ORF">GF12599</name>
</gene>
<keyword evidence="8" id="KW-0732">Signal</keyword>
<feature type="domain" description="CUB" evidence="9">
    <location>
        <begin position="25"/>
        <end position="101"/>
    </location>
</feature>
<dbReference type="PROSITE" id="PS01180">
    <property type="entry name" value="CUB"/>
    <property type="match status" value="1"/>
</dbReference>
<dbReference type="SUPFAM" id="SSF50494">
    <property type="entry name" value="Trypsin-like serine proteases"/>
    <property type="match status" value="1"/>
</dbReference>
<evidence type="ECO:0000313" key="12">
    <source>
        <dbReference type="Proteomes" id="UP000007801"/>
    </source>
</evidence>
<evidence type="ECO:0000256" key="3">
    <source>
        <dbReference type="ARBA" id="ARBA00022670"/>
    </source>
</evidence>
<dbReference type="Proteomes" id="UP000007801">
    <property type="component" value="Unassembled WGS sequence"/>
</dbReference>
<dbReference type="InterPro" id="IPR001254">
    <property type="entry name" value="Trypsin_dom"/>
</dbReference>
<keyword evidence="3" id="KW-0645">Protease</keyword>
<comment type="subcellular location">
    <subcellularLocation>
        <location evidence="1">Secreted</location>
    </subcellularLocation>
</comment>
<keyword evidence="5" id="KW-0720">Serine protease</keyword>
<dbReference type="OrthoDB" id="6380398at2759"/>
<evidence type="ECO:0000256" key="6">
    <source>
        <dbReference type="ARBA" id="ARBA00023157"/>
    </source>
</evidence>
<dbReference type="PANTHER" id="PTHR24252:SF7">
    <property type="entry name" value="HYALIN"/>
    <property type="match status" value="1"/>
</dbReference>
<evidence type="ECO:0000256" key="7">
    <source>
        <dbReference type="PROSITE-ProRule" id="PRU00059"/>
    </source>
</evidence>
<feature type="chain" id="PRO_5006454718" evidence="8">
    <location>
        <begin position="22"/>
        <end position="399"/>
    </location>
</feature>
<keyword evidence="4 11" id="KW-0378">Hydrolase</keyword>
<dbReference type="InterPro" id="IPR018114">
    <property type="entry name" value="TRYPSIN_HIS"/>
</dbReference>
<dbReference type="InParanoid" id="B3MG06"/>
<dbReference type="PANTHER" id="PTHR24252">
    <property type="entry name" value="ACROSIN-RELATED"/>
    <property type="match status" value="1"/>
</dbReference>
<dbReference type="FunFam" id="2.40.10.10:FF:000015">
    <property type="entry name" value="Atrial natriuretic peptide-converting enzyme"/>
    <property type="match status" value="1"/>
</dbReference>
<dbReference type="GO" id="GO:0050832">
    <property type="term" value="P:defense response to fungus"/>
    <property type="evidence" value="ECO:0007669"/>
    <property type="project" value="UniProtKB-ARBA"/>
</dbReference>
<keyword evidence="6" id="KW-1015">Disulfide bond</keyword>
<dbReference type="CDD" id="cd00190">
    <property type="entry name" value="Tryp_SPc"/>
    <property type="match status" value="1"/>
</dbReference>
<evidence type="ECO:0000256" key="1">
    <source>
        <dbReference type="ARBA" id="ARBA00004613"/>
    </source>
</evidence>
<dbReference type="GO" id="GO:0160032">
    <property type="term" value="P:Toll receptor ligand protein activation cascade"/>
    <property type="evidence" value="ECO:0007669"/>
    <property type="project" value="UniProtKB-ARBA"/>
</dbReference>
<keyword evidence="12" id="KW-1185">Reference proteome</keyword>
<keyword evidence="2" id="KW-0964">Secreted</keyword>
<evidence type="ECO:0000256" key="4">
    <source>
        <dbReference type="ARBA" id="ARBA00022801"/>
    </source>
</evidence>
<dbReference type="STRING" id="7217.B3MG06"/>
<dbReference type="GO" id="GO:0005576">
    <property type="term" value="C:extracellular region"/>
    <property type="evidence" value="ECO:0007669"/>
    <property type="project" value="UniProtKB-SubCell"/>
</dbReference>
<dbReference type="SMART" id="SM00020">
    <property type="entry name" value="Tryp_SPc"/>
    <property type="match status" value="1"/>
</dbReference>
<dbReference type="EMBL" id="CH902619">
    <property type="protein sequence ID" value="EDV35688.2"/>
    <property type="molecule type" value="Genomic_DNA"/>
</dbReference>
<dbReference type="Gene3D" id="2.40.10.10">
    <property type="entry name" value="Trypsin-like serine proteases"/>
    <property type="match status" value="1"/>
</dbReference>
<dbReference type="Pfam" id="PF00431">
    <property type="entry name" value="CUB"/>
    <property type="match status" value="1"/>
</dbReference>
<evidence type="ECO:0000256" key="5">
    <source>
        <dbReference type="ARBA" id="ARBA00022825"/>
    </source>
</evidence>
<dbReference type="GO" id="GO:0035008">
    <property type="term" value="P:positive regulation of melanization defense response"/>
    <property type="evidence" value="ECO:0007669"/>
    <property type="project" value="UniProtKB-ARBA"/>
</dbReference>
<evidence type="ECO:0000259" key="10">
    <source>
        <dbReference type="PROSITE" id="PS50240"/>
    </source>
</evidence>
<protein>
    <submittedName>
        <fullName evidence="11">Uncharacterized protein</fullName>
    </submittedName>
</protein>
<dbReference type="Gene3D" id="2.60.120.290">
    <property type="entry name" value="Spermadhesin, CUB domain"/>
    <property type="match status" value="1"/>
</dbReference>
<dbReference type="InterPro" id="IPR000859">
    <property type="entry name" value="CUB_dom"/>
</dbReference>
<feature type="signal peptide" evidence="8">
    <location>
        <begin position="1"/>
        <end position="21"/>
    </location>
</feature>
<reference evidence="11 12" key="1">
    <citation type="journal article" date="2007" name="Nature">
        <title>Evolution of genes and genomes on the Drosophila phylogeny.</title>
        <authorList>
            <consortium name="Drosophila 12 Genomes Consortium"/>
            <person name="Clark A.G."/>
            <person name="Eisen M.B."/>
            <person name="Smith D.R."/>
            <person name="Bergman C.M."/>
            <person name="Oliver B."/>
            <person name="Markow T.A."/>
            <person name="Kaufman T.C."/>
            <person name="Kellis M."/>
            <person name="Gelbart W."/>
            <person name="Iyer V.N."/>
            <person name="Pollard D.A."/>
            <person name="Sackton T.B."/>
            <person name="Larracuente A.M."/>
            <person name="Singh N.D."/>
            <person name="Abad J.P."/>
            <person name="Abt D.N."/>
            <person name="Adryan B."/>
            <person name="Aguade M."/>
            <person name="Akashi H."/>
            <person name="Anderson W.W."/>
            <person name="Aquadro C.F."/>
            <person name="Ardell D.H."/>
            <person name="Arguello R."/>
            <person name="Artieri C.G."/>
            <person name="Barbash D.A."/>
            <person name="Barker D."/>
            <person name="Barsanti P."/>
            <person name="Batterham P."/>
            <person name="Batzoglou S."/>
            <person name="Begun D."/>
            <person name="Bhutkar A."/>
            <person name="Blanco E."/>
            <person name="Bosak S.A."/>
            <person name="Bradley R.K."/>
            <person name="Brand A.D."/>
            <person name="Brent M.R."/>
            <person name="Brooks A.N."/>
            <person name="Brown R.H."/>
            <person name="Butlin R.K."/>
            <person name="Caggese C."/>
            <person name="Calvi B.R."/>
            <person name="Bernardo de Carvalho A."/>
            <person name="Caspi A."/>
            <person name="Castrezana S."/>
            <person name="Celniker S.E."/>
            <person name="Chang J.L."/>
            <person name="Chapple C."/>
            <person name="Chatterji S."/>
            <person name="Chinwalla A."/>
            <person name="Civetta A."/>
            <person name="Clifton S.W."/>
            <person name="Comeron J.M."/>
            <person name="Costello J.C."/>
            <person name="Coyne J.A."/>
            <person name="Daub J."/>
            <person name="David R.G."/>
            <person name="Delcher A.L."/>
            <person name="Delehaunty K."/>
            <person name="Do C.B."/>
            <person name="Ebling H."/>
            <person name="Edwards K."/>
            <person name="Eickbush T."/>
            <person name="Evans J.D."/>
            <person name="Filipski A."/>
            <person name="Findeiss S."/>
            <person name="Freyhult E."/>
            <person name="Fulton L."/>
            <person name="Fulton R."/>
            <person name="Garcia A.C."/>
            <person name="Gardiner A."/>
            <person name="Garfield D.A."/>
            <person name="Garvin B.E."/>
            <person name="Gibson G."/>
            <person name="Gilbert D."/>
            <person name="Gnerre S."/>
            <person name="Godfrey J."/>
            <person name="Good R."/>
            <person name="Gotea V."/>
            <person name="Gravely B."/>
            <person name="Greenberg A.J."/>
            <person name="Griffiths-Jones S."/>
            <person name="Gross S."/>
            <person name="Guigo R."/>
            <person name="Gustafson E.A."/>
            <person name="Haerty W."/>
            <person name="Hahn M.W."/>
            <person name="Halligan D.L."/>
            <person name="Halpern A.L."/>
            <person name="Halter G.M."/>
            <person name="Han M.V."/>
            <person name="Heger A."/>
            <person name="Hillier L."/>
            <person name="Hinrichs A.S."/>
            <person name="Holmes I."/>
            <person name="Hoskins R.A."/>
            <person name="Hubisz M.J."/>
            <person name="Hultmark D."/>
            <person name="Huntley M.A."/>
            <person name="Jaffe D.B."/>
            <person name="Jagadeeshan S."/>
            <person name="Jeck W.R."/>
            <person name="Johnson J."/>
            <person name="Jones C.D."/>
            <person name="Jordan W.C."/>
            <person name="Karpen G.H."/>
            <person name="Kataoka E."/>
            <person name="Keightley P.D."/>
            <person name="Kheradpour P."/>
            <person name="Kirkness E.F."/>
            <person name="Koerich L.B."/>
            <person name="Kristiansen K."/>
            <person name="Kudrna D."/>
            <person name="Kulathinal R.J."/>
            <person name="Kumar S."/>
            <person name="Kwok R."/>
            <person name="Lander E."/>
            <person name="Langley C.H."/>
            <person name="Lapoint R."/>
            <person name="Lazzaro B.P."/>
            <person name="Lee S.J."/>
            <person name="Levesque L."/>
            <person name="Li R."/>
            <person name="Lin C.F."/>
            <person name="Lin M.F."/>
            <person name="Lindblad-Toh K."/>
            <person name="Llopart A."/>
            <person name="Long M."/>
            <person name="Low L."/>
            <person name="Lozovsky E."/>
            <person name="Lu J."/>
            <person name="Luo M."/>
            <person name="Machado C.A."/>
            <person name="Makalowski W."/>
            <person name="Marzo M."/>
            <person name="Matsuda M."/>
            <person name="Matzkin L."/>
            <person name="McAllister B."/>
            <person name="McBride C.S."/>
            <person name="McKernan B."/>
            <person name="McKernan K."/>
            <person name="Mendez-Lago M."/>
            <person name="Minx P."/>
            <person name="Mollenhauer M.U."/>
            <person name="Montooth K."/>
            <person name="Mount S.M."/>
            <person name="Mu X."/>
            <person name="Myers E."/>
            <person name="Negre B."/>
            <person name="Newfeld S."/>
            <person name="Nielsen R."/>
            <person name="Noor M.A."/>
            <person name="O'Grady P."/>
            <person name="Pachter L."/>
            <person name="Papaceit M."/>
            <person name="Parisi M.J."/>
            <person name="Parisi M."/>
            <person name="Parts L."/>
            <person name="Pedersen J.S."/>
            <person name="Pesole G."/>
            <person name="Phillippy A.M."/>
            <person name="Ponting C.P."/>
            <person name="Pop M."/>
            <person name="Porcelli D."/>
            <person name="Powell J.R."/>
            <person name="Prohaska S."/>
            <person name="Pruitt K."/>
            <person name="Puig M."/>
            <person name="Quesneville H."/>
            <person name="Ram K.R."/>
            <person name="Rand D."/>
            <person name="Rasmussen M.D."/>
            <person name="Reed L.K."/>
            <person name="Reenan R."/>
            <person name="Reily A."/>
            <person name="Remington K.A."/>
            <person name="Rieger T.T."/>
            <person name="Ritchie M.G."/>
            <person name="Robin C."/>
            <person name="Rogers Y.H."/>
            <person name="Rohde C."/>
            <person name="Rozas J."/>
            <person name="Rubenfield M.J."/>
            <person name="Ruiz A."/>
            <person name="Russo S."/>
            <person name="Salzberg S.L."/>
            <person name="Sanchez-Gracia A."/>
            <person name="Saranga D.J."/>
            <person name="Sato H."/>
            <person name="Schaeffer S.W."/>
            <person name="Schatz M.C."/>
            <person name="Schlenke T."/>
            <person name="Schwartz R."/>
            <person name="Segarra C."/>
            <person name="Singh R.S."/>
            <person name="Sirot L."/>
            <person name="Sirota M."/>
            <person name="Sisneros N.B."/>
            <person name="Smith C.D."/>
            <person name="Smith T.F."/>
            <person name="Spieth J."/>
            <person name="Stage D.E."/>
            <person name="Stark A."/>
            <person name="Stephan W."/>
            <person name="Strausberg R.L."/>
            <person name="Strempel S."/>
            <person name="Sturgill D."/>
            <person name="Sutton G."/>
            <person name="Sutton G.G."/>
            <person name="Tao W."/>
            <person name="Teichmann S."/>
            <person name="Tobari Y.N."/>
            <person name="Tomimura Y."/>
            <person name="Tsolas J.M."/>
            <person name="Valente V.L."/>
            <person name="Venter E."/>
            <person name="Venter J.C."/>
            <person name="Vicario S."/>
            <person name="Vieira F.G."/>
            <person name="Vilella A.J."/>
            <person name="Villasante A."/>
            <person name="Walenz B."/>
            <person name="Wang J."/>
            <person name="Wasserman M."/>
            <person name="Watts T."/>
            <person name="Wilson D."/>
            <person name="Wilson R.K."/>
            <person name="Wing R.A."/>
            <person name="Wolfner M.F."/>
            <person name="Wong A."/>
            <person name="Wong G.K."/>
            <person name="Wu C.I."/>
            <person name="Wu G."/>
            <person name="Yamamoto D."/>
            <person name="Yang H.P."/>
            <person name="Yang S.P."/>
            <person name="Yorke J.A."/>
            <person name="Yoshida K."/>
            <person name="Zdobnov E."/>
            <person name="Zhang P."/>
            <person name="Zhang Y."/>
            <person name="Zimin A.V."/>
            <person name="Baldwin J."/>
            <person name="Abdouelleil A."/>
            <person name="Abdulkadir J."/>
            <person name="Abebe A."/>
            <person name="Abera B."/>
            <person name="Abreu J."/>
            <person name="Acer S.C."/>
            <person name="Aftuck L."/>
            <person name="Alexander A."/>
            <person name="An P."/>
            <person name="Anderson E."/>
            <person name="Anderson S."/>
            <person name="Arachi H."/>
            <person name="Azer M."/>
            <person name="Bachantsang P."/>
            <person name="Barry A."/>
            <person name="Bayul T."/>
            <person name="Berlin A."/>
            <person name="Bessette D."/>
            <person name="Bloom T."/>
            <person name="Blye J."/>
            <person name="Boguslavskiy L."/>
            <person name="Bonnet C."/>
            <person name="Boukhgalter B."/>
            <person name="Bourzgui I."/>
            <person name="Brown A."/>
            <person name="Cahill P."/>
            <person name="Channer S."/>
            <person name="Cheshatsang Y."/>
            <person name="Chuda L."/>
            <person name="Citroen M."/>
            <person name="Collymore A."/>
            <person name="Cooke P."/>
            <person name="Costello M."/>
            <person name="D'Aco K."/>
            <person name="Daza R."/>
            <person name="De Haan G."/>
            <person name="DeGray S."/>
            <person name="DeMaso C."/>
            <person name="Dhargay N."/>
            <person name="Dooley K."/>
            <person name="Dooley E."/>
            <person name="Doricent M."/>
            <person name="Dorje P."/>
            <person name="Dorjee K."/>
            <person name="Dupes A."/>
            <person name="Elong R."/>
            <person name="Falk J."/>
            <person name="Farina A."/>
            <person name="Faro S."/>
            <person name="Ferguson D."/>
            <person name="Fisher S."/>
            <person name="Foley C.D."/>
            <person name="Franke A."/>
            <person name="Friedrich D."/>
            <person name="Gadbois L."/>
            <person name="Gearin G."/>
            <person name="Gearin C.R."/>
            <person name="Giannoukos G."/>
            <person name="Goode T."/>
            <person name="Graham J."/>
            <person name="Grandbois E."/>
            <person name="Grewal S."/>
            <person name="Gyaltsen K."/>
            <person name="Hafez N."/>
            <person name="Hagos B."/>
            <person name="Hall J."/>
            <person name="Henson C."/>
            <person name="Hollinger A."/>
            <person name="Honan T."/>
            <person name="Huard M.D."/>
            <person name="Hughes L."/>
            <person name="Hurhula B."/>
            <person name="Husby M.E."/>
            <person name="Kamat A."/>
            <person name="Kanga B."/>
            <person name="Kashin S."/>
            <person name="Khazanovich D."/>
            <person name="Kisner P."/>
            <person name="Lance K."/>
            <person name="Lara M."/>
            <person name="Lee W."/>
            <person name="Lennon N."/>
            <person name="Letendre F."/>
            <person name="LeVine R."/>
            <person name="Lipovsky A."/>
            <person name="Liu X."/>
            <person name="Liu J."/>
            <person name="Liu S."/>
            <person name="Lokyitsang T."/>
            <person name="Lokyitsang Y."/>
            <person name="Lubonja R."/>
            <person name="Lui A."/>
            <person name="MacDonald P."/>
            <person name="Magnisalis V."/>
            <person name="Maru K."/>
            <person name="Matthews C."/>
            <person name="McCusker W."/>
            <person name="McDonough S."/>
            <person name="Mehta T."/>
            <person name="Meldrim J."/>
            <person name="Meneus L."/>
            <person name="Mihai O."/>
            <person name="Mihalev A."/>
            <person name="Mihova T."/>
            <person name="Mittelman R."/>
            <person name="Mlenga V."/>
            <person name="Montmayeur A."/>
            <person name="Mulrain L."/>
            <person name="Navidi A."/>
            <person name="Naylor J."/>
            <person name="Negash T."/>
            <person name="Nguyen T."/>
            <person name="Nguyen N."/>
            <person name="Nicol R."/>
            <person name="Norbu C."/>
            <person name="Norbu N."/>
            <person name="Novod N."/>
            <person name="O'Neill B."/>
            <person name="Osman S."/>
            <person name="Markiewicz E."/>
            <person name="Oyono O.L."/>
            <person name="Patti C."/>
            <person name="Phunkhang P."/>
            <person name="Pierre F."/>
            <person name="Priest M."/>
            <person name="Raghuraman S."/>
            <person name="Rege F."/>
            <person name="Reyes R."/>
            <person name="Rise C."/>
            <person name="Rogov P."/>
            <person name="Ross K."/>
            <person name="Ryan E."/>
            <person name="Settipalli S."/>
            <person name="Shea T."/>
            <person name="Sherpa N."/>
            <person name="Shi L."/>
            <person name="Shih D."/>
            <person name="Sparrow T."/>
            <person name="Spaulding J."/>
            <person name="Stalker J."/>
            <person name="Stange-Thomann N."/>
            <person name="Stavropoulos S."/>
            <person name="Stone C."/>
            <person name="Strader C."/>
            <person name="Tesfaye S."/>
            <person name="Thomson T."/>
            <person name="Thoulutsang Y."/>
            <person name="Thoulutsang D."/>
            <person name="Topham K."/>
            <person name="Topping I."/>
            <person name="Tsamla T."/>
            <person name="Vassiliev H."/>
            <person name="Vo A."/>
            <person name="Wangchuk T."/>
            <person name="Wangdi T."/>
            <person name="Weiand M."/>
            <person name="Wilkinson J."/>
            <person name="Wilson A."/>
            <person name="Yadav S."/>
            <person name="Young G."/>
            <person name="Yu Q."/>
            <person name="Zembek L."/>
            <person name="Zhong D."/>
            <person name="Zimmer A."/>
            <person name="Zwirko Z."/>
            <person name="Jaffe D.B."/>
            <person name="Alvarez P."/>
            <person name="Brockman W."/>
            <person name="Butler J."/>
            <person name="Chin C."/>
            <person name="Gnerre S."/>
            <person name="Grabherr M."/>
            <person name="Kleber M."/>
            <person name="Mauceli E."/>
            <person name="MacCallum I."/>
        </authorList>
    </citation>
    <scope>NUCLEOTIDE SEQUENCE [LARGE SCALE GENOMIC DNA]</scope>
    <source>
        <strain evidence="12">Tucson 14024-0371.13</strain>
    </source>
</reference>
<dbReference type="PROSITE" id="PS00134">
    <property type="entry name" value="TRYPSIN_HIS"/>
    <property type="match status" value="1"/>
</dbReference>
<dbReference type="eggNOG" id="KOG3627">
    <property type="taxonomic scope" value="Eukaryota"/>
</dbReference>
<evidence type="ECO:0000259" key="9">
    <source>
        <dbReference type="PROSITE" id="PS01180"/>
    </source>
</evidence>
<dbReference type="PRINTS" id="PR00722">
    <property type="entry name" value="CHYMOTRYPSIN"/>
</dbReference>
<dbReference type="InterPro" id="IPR043504">
    <property type="entry name" value="Peptidase_S1_PA_chymotrypsin"/>
</dbReference>
<comment type="caution">
    <text evidence="7">Lacks conserved residue(s) required for the propagation of feature annotation.</text>
</comment>
<accession>B3MG06</accession>
<feature type="domain" description="Peptidase S1" evidence="10">
    <location>
        <begin position="153"/>
        <end position="393"/>
    </location>
</feature>
<evidence type="ECO:0000313" key="11">
    <source>
        <dbReference type="EMBL" id="EDV35688.2"/>
    </source>
</evidence>
<proteinExistence type="predicted"/>
<dbReference type="HOGENOM" id="CLU_006842_2_0_1"/>
<dbReference type="PROSITE" id="PS50240">
    <property type="entry name" value="TRYPSIN_DOM"/>
    <property type="match status" value="1"/>
</dbReference>
<dbReference type="InterPro" id="IPR009003">
    <property type="entry name" value="Peptidase_S1_PA"/>
</dbReference>
<dbReference type="InterPro" id="IPR001314">
    <property type="entry name" value="Peptidase_S1A"/>
</dbReference>
<dbReference type="GO" id="GO:0006508">
    <property type="term" value="P:proteolysis"/>
    <property type="evidence" value="ECO:0007669"/>
    <property type="project" value="UniProtKB-KW"/>
</dbReference>
<evidence type="ECO:0000256" key="8">
    <source>
        <dbReference type="SAM" id="SignalP"/>
    </source>
</evidence>
<dbReference type="SUPFAM" id="SSF49854">
    <property type="entry name" value="Spermadhesin, CUB domain"/>
    <property type="match status" value="1"/>
</dbReference>
<dbReference type="MEROPS" id="S01.B62"/>
<dbReference type="GO" id="GO:0004252">
    <property type="term" value="F:serine-type endopeptidase activity"/>
    <property type="evidence" value="ECO:0007669"/>
    <property type="project" value="InterPro"/>
</dbReference>
<name>B3MG06_DROAN</name>
<organism evidence="11 12">
    <name type="scientific">Drosophila ananassae</name>
    <name type="common">Fruit fly</name>
    <dbReference type="NCBI Taxonomy" id="7217"/>
    <lineage>
        <taxon>Eukaryota</taxon>
        <taxon>Metazoa</taxon>
        <taxon>Ecdysozoa</taxon>
        <taxon>Arthropoda</taxon>
        <taxon>Hexapoda</taxon>
        <taxon>Insecta</taxon>
        <taxon>Pterygota</taxon>
        <taxon>Neoptera</taxon>
        <taxon>Endopterygota</taxon>
        <taxon>Diptera</taxon>
        <taxon>Brachycera</taxon>
        <taxon>Muscomorpha</taxon>
        <taxon>Ephydroidea</taxon>
        <taxon>Drosophilidae</taxon>
        <taxon>Drosophila</taxon>
        <taxon>Sophophora</taxon>
    </lineage>
</organism>
<sequence length="399" mass="44211">MMAGLKWSGFLALLLVSSAFGQQQCTRMYDLQPNRVLNITSANYPGALPSGSSCRFRLRAPSNHVIHLSCRFEVFPDTCGSEFLFISRDGDLQFRDAERYCRMGQITRVSNFQAMAFAYYSSRTFSQQRARLSCQAVARPVPCDCGWSFPVRIANGVEAAKHEYPSMVGLRDLTSNLPIFCGGSIVSDRYIMTAAHCTARQPVASRLLALVGEHDLSTGNESMYAAQYRIQSIINHPGYSETTSGNINDISLLQTASRIEWSRGVAPICLPIRQSDDNFNYQNVDILGWGTLGFAASKSNTLQKATLLTMDNAVCRSQYNSSIAPSQLCTYDSTGRGRDSCQYDSGGPVILRQRDRMFQLGVISFGRACGQPYSIGVNTRITSHLNWMWRYVGGGVCVR</sequence>
<dbReference type="AlphaFoldDB" id="B3MG06"/>
<dbReference type="InterPro" id="IPR035914">
    <property type="entry name" value="Sperma_CUB_dom_sf"/>
</dbReference>
<dbReference type="Pfam" id="PF00089">
    <property type="entry name" value="Trypsin"/>
    <property type="match status" value="1"/>
</dbReference>
<evidence type="ECO:0000256" key="2">
    <source>
        <dbReference type="ARBA" id="ARBA00022525"/>
    </source>
</evidence>